<protein>
    <recommendedName>
        <fullName evidence="5">Transmembrane protein</fullName>
    </recommendedName>
</protein>
<feature type="transmembrane region" description="Helical" evidence="1">
    <location>
        <begin position="97"/>
        <end position="115"/>
    </location>
</feature>
<evidence type="ECO:0000313" key="4">
    <source>
        <dbReference type="Proteomes" id="UP000077755"/>
    </source>
</evidence>
<keyword evidence="1" id="KW-0812">Transmembrane</keyword>
<reference evidence="3" key="2">
    <citation type="submission" date="2022-03" db="EMBL/GenBank/DDBJ databases">
        <title>Draft title - Genomic analysis of global carrot germplasm unveils the trajectory of domestication and the origin of high carotenoid orange carrot.</title>
        <authorList>
            <person name="Iorizzo M."/>
            <person name="Ellison S."/>
            <person name="Senalik D."/>
            <person name="Macko-Podgorni A."/>
            <person name="Grzebelus D."/>
            <person name="Bostan H."/>
            <person name="Rolling W."/>
            <person name="Curaba J."/>
            <person name="Simon P."/>
        </authorList>
    </citation>
    <scope>NUCLEOTIDE SEQUENCE</scope>
    <source>
        <tissue evidence="3">Leaf</tissue>
    </source>
</reference>
<evidence type="ECO:0000313" key="2">
    <source>
        <dbReference type="EMBL" id="KZM92710.1"/>
    </source>
</evidence>
<reference evidence="2" key="1">
    <citation type="journal article" date="2016" name="Nat. Genet.">
        <title>A high-quality carrot genome assembly provides new insights into carotenoid accumulation and asterid genome evolution.</title>
        <authorList>
            <person name="Iorizzo M."/>
            <person name="Ellison S."/>
            <person name="Senalik D."/>
            <person name="Zeng P."/>
            <person name="Satapoomin P."/>
            <person name="Huang J."/>
            <person name="Bowman M."/>
            <person name="Iovene M."/>
            <person name="Sanseverino W."/>
            <person name="Cavagnaro P."/>
            <person name="Yildiz M."/>
            <person name="Macko-Podgorni A."/>
            <person name="Moranska E."/>
            <person name="Grzebelus E."/>
            <person name="Grzebelus D."/>
            <person name="Ashrafi H."/>
            <person name="Zheng Z."/>
            <person name="Cheng S."/>
            <person name="Spooner D."/>
            <person name="Van Deynze A."/>
            <person name="Simon P."/>
        </authorList>
    </citation>
    <scope>NUCLEOTIDE SEQUENCE [LARGE SCALE GENOMIC DNA]</scope>
    <source>
        <tissue evidence="2">Leaf</tissue>
    </source>
</reference>
<dbReference type="Gramene" id="KZM92710">
    <property type="protein sequence ID" value="KZM92710"/>
    <property type="gene ID" value="DCAR_019925"/>
</dbReference>
<dbReference type="KEGG" id="dcr:108226577"/>
<proteinExistence type="predicted"/>
<keyword evidence="1" id="KW-0472">Membrane</keyword>
<dbReference type="Proteomes" id="UP000077755">
    <property type="component" value="Chromosome 6"/>
</dbReference>
<keyword evidence="4" id="KW-1185">Reference proteome</keyword>
<dbReference type="PANTHER" id="PTHR33287:SF11">
    <property type="entry name" value="OS03G0778400 PROTEIN"/>
    <property type="match status" value="1"/>
</dbReference>
<evidence type="ECO:0000313" key="3">
    <source>
        <dbReference type="EMBL" id="WOH07136.1"/>
    </source>
</evidence>
<dbReference type="OMA" id="CSLAIIW"/>
<keyword evidence="1" id="KW-1133">Transmembrane helix</keyword>
<evidence type="ECO:0000256" key="1">
    <source>
        <dbReference type="SAM" id="Phobius"/>
    </source>
</evidence>
<feature type="transmembrane region" description="Helical" evidence="1">
    <location>
        <begin position="65"/>
        <end position="85"/>
    </location>
</feature>
<accession>A0A161ZZD6</accession>
<dbReference type="STRING" id="79200.A0A161ZZD6"/>
<dbReference type="OrthoDB" id="1888718at2759"/>
<organism evidence="2">
    <name type="scientific">Daucus carota subsp. sativus</name>
    <name type="common">Carrot</name>
    <dbReference type="NCBI Taxonomy" id="79200"/>
    <lineage>
        <taxon>Eukaryota</taxon>
        <taxon>Viridiplantae</taxon>
        <taxon>Streptophyta</taxon>
        <taxon>Embryophyta</taxon>
        <taxon>Tracheophyta</taxon>
        <taxon>Spermatophyta</taxon>
        <taxon>Magnoliopsida</taxon>
        <taxon>eudicotyledons</taxon>
        <taxon>Gunneridae</taxon>
        <taxon>Pentapetalae</taxon>
        <taxon>asterids</taxon>
        <taxon>campanulids</taxon>
        <taxon>Apiales</taxon>
        <taxon>Apiaceae</taxon>
        <taxon>Apioideae</taxon>
        <taxon>Scandiceae</taxon>
        <taxon>Daucinae</taxon>
        <taxon>Daucus</taxon>
        <taxon>Daucus sect. Daucus</taxon>
    </lineage>
</organism>
<gene>
    <name evidence="2" type="ORF">DCAR_019925</name>
    <name evidence="3" type="ORF">DCAR_0626565</name>
</gene>
<feature type="transmembrane region" description="Helical" evidence="1">
    <location>
        <begin position="183"/>
        <end position="203"/>
    </location>
</feature>
<evidence type="ECO:0008006" key="5">
    <source>
        <dbReference type="Google" id="ProtNLM"/>
    </source>
</evidence>
<dbReference type="PANTHER" id="PTHR33287">
    <property type="entry name" value="OS03G0453550 PROTEIN"/>
    <property type="match status" value="1"/>
</dbReference>
<dbReference type="EMBL" id="LNRQ01000006">
    <property type="protein sequence ID" value="KZM92710.1"/>
    <property type="molecule type" value="Genomic_DNA"/>
</dbReference>
<dbReference type="AlphaFoldDB" id="A0A161ZZD6"/>
<sequence length="205" mass="23430">MSDLTTTDSATIMDPKPLHPLHQIAENPTHKLLLKQWLKEEELILTRVSNKETQIDSIRKEITQLYCLFFLFHSTSLILLFTTSSSFSGSTKGCQRSWIPSVCSLVCSLGIIWAVRYKTDVEAHLERMLEREKEDGKLLGKCVEELRKKGAEFDLLKEVDALRKAKSLRVESRTVKKWEARDFVTLFFVGVACLVLGLTRVILCN</sequence>
<name>A0A161ZZD6_DAUCS</name>
<dbReference type="EMBL" id="CP093348">
    <property type="protein sequence ID" value="WOH07136.1"/>
    <property type="molecule type" value="Genomic_DNA"/>
</dbReference>